<name>A0A833H1P3_9LEPT</name>
<dbReference type="Pfam" id="PF00754">
    <property type="entry name" value="F5_F8_type_C"/>
    <property type="match status" value="1"/>
</dbReference>
<dbReference type="InterPro" id="IPR000421">
    <property type="entry name" value="FA58C"/>
</dbReference>
<dbReference type="SUPFAM" id="SSF49785">
    <property type="entry name" value="Galactose-binding domain-like"/>
    <property type="match status" value="2"/>
</dbReference>
<gene>
    <name evidence="2" type="ORF">F9K24_09570</name>
</gene>
<organism evidence="2 3">
    <name type="scientific">Leptonema illini</name>
    <dbReference type="NCBI Taxonomy" id="183"/>
    <lineage>
        <taxon>Bacteria</taxon>
        <taxon>Pseudomonadati</taxon>
        <taxon>Spirochaetota</taxon>
        <taxon>Spirochaetia</taxon>
        <taxon>Leptospirales</taxon>
        <taxon>Leptospiraceae</taxon>
        <taxon>Leptonema</taxon>
    </lineage>
</organism>
<dbReference type="InterPro" id="IPR008979">
    <property type="entry name" value="Galactose-bd-like_sf"/>
</dbReference>
<reference evidence="2 3" key="1">
    <citation type="submission" date="2019-10" db="EMBL/GenBank/DDBJ databases">
        <title>Extracellular Electron Transfer in a Candidatus Methanoperedens spp. Enrichment Culture.</title>
        <authorList>
            <person name="Berger S."/>
            <person name="Rangel Shaw D."/>
            <person name="Berben T."/>
            <person name="In 'T Zandt M."/>
            <person name="Frank J."/>
            <person name="Reimann J."/>
            <person name="Jetten M.S.M."/>
            <person name="Welte C.U."/>
        </authorList>
    </citation>
    <scope>NUCLEOTIDE SEQUENCE [LARGE SCALE GENOMIC DNA]</scope>
    <source>
        <strain evidence="2">SB12</strain>
    </source>
</reference>
<dbReference type="EMBL" id="WBUI01000008">
    <property type="protein sequence ID" value="KAB2932618.1"/>
    <property type="molecule type" value="Genomic_DNA"/>
</dbReference>
<dbReference type="PROSITE" id="PS50022">
    <property type="entry name" value="FA58C_3"/>
    <property type="match status" value="1"/>
</dbReference>
<evidence type="ECO:0000313" key="2">
    <source>
        <dbReference type="EMBL" id="KAB2932618.1"/>
    </source>
</evidence>
<dbReference type="Gene3D" id="2.60.120.260">
    <property type="entry name" value="Galactose-binding domain-like"/>
    <property type="match status" value="2"/>
</dbReference>
<evidence type="ECO:0000259" key="1">
    <source>
        <dbReference type="PROSITE" id="PS50022"/>
    </source>
</evidence>
<dbReference type="Proteomes" id="UP000460298">
    <property type="component" value="Unassembled WGS sequence"/>
</dbReference>
<dbReference type="AlphaFoldDB" id="A0A833H1P3"/>
<sequence>MSIRISHPSVYPFLEVRSEGRVQFSDGVLESWEGATGGGVLSLTGLFGSDIYFNQIRLLPGIDPSVFPATFRFEISMDGKIWEPILKETGFVVGPVAPQWIFPLIKARYIKLVVTGDQGKELIATGRFEVLVAGVIDIKTSSELDRLWVKENLIDGRAEYGWSSALRSRNQEESIELDLGSVNRVSELRLLSKNDAETFFPSSFRVLYSDDHITWHHLIEENGFFAEQATWYRWRFLPLNIRYLIIQIRENARTREGKFISQIVEVELYATADPVERQERGLPEPVPHSSVLRSGIVRLAMDGEVKEGVVVQGHDRRLRAATTDARGIVELAQDGEDREGVVVQGHDRRLKPASEDMPGIVRLARNREQRAGHAVQSSDDRLKKATVDSEGVVELAEPGEERGGVAVQGNDPRLKYSTEKSPGIVQLAGDGAVEPGLAVQASDHRLRLATTEAVGILRFARAGEQADFAAVQGSDPRLHDATAERKGIVELAKDGEDREGVVVQGNDRRLRPASEDMPGIVRLAPGGSEQAGLAVQASDPRLSDARPPLAHSHEYAALDHDFNSHPGMIRLERATGKAYEGHVPPPVDHAPVTGVNSGDGAGVAGRGQAEGVIGFGHRHGVRGISDKGSGSVGQSFSGAGGYFSSARSYDVVAASQGEDAPGLFVGGFGRLEGALYAGAQAIGSALAVSLPLNASDVILPGDALIASVVDGMVQKCQHRGSPKVVGIAVESAAVVLGMPDESFPSLAEPFSRPEGRVLVAVAGVVPARVSAEGGPVEPGDLLVSSFQPGCLEKISGRDGGSEPGRVVARSLGTVKKGEALIPVVLRS</sequence>
<protein>
    <submittedName>
        <fullName evidence="2">Carbohydrate-binding protein</fullName>
    </submittedName>
</protein>
<comment type="caution">
    <text evidence="2">The sequence shown here is derived from an EMBL/GenBank/DDBJ whole genome shotgun (WGS) entry which is preliminary data.</text>
</comment>
<proteinExistence type="predicted"/>
<feature type="domain" description="F5/8 type C" evidence="1">
    <location>
        <begin position="120"/>
        <end position="271"/>
    </location>
</feature>
<evidence type="ECO:0000313" key="3">
    <source>
        <dbReference type="Proteomes" id="UP000460298"/>
    </source>
</evidence>
<accession>A0A833H1P3</accession>